<keyword evidence="2" id="KW-1185">Reference proteome</keyword>
<sequence>MEPGTWTHLANSISASNNKWSHVLVLEWRRYTKLLLIMLKTKTIMKQKTEKICEYEWRARAVSFMAPGILYNRPQKYATTKDSVPRIQDPETRILAAGPRREAAEFGSGCRTRPPRAHHLFVGAAPPERHISTSLSTPVVPGCVISQVARSGPGKQPDASSIRCQLR</sequence>
<name>B4Q949_DROSI</name>
<dbReference type="EMBL" id="CM000361">
    <property type="protein sequence ID" value="EDX03588.1"/>
    <property type="molecule type" value="Genomic_DNA"/>
</dbReference>
<dbReference type="Proteomes" id="UP000000304">
    <property type="component" value="Chromosome 2L"/>
</dbReference>
<evidence type="ECO:0000313" key="1">
    <source>
        <dbReference type="EMBL" id="EDX03588.1"/>
    </source>
</evidence>
<protein>
    <submittedName>
        <fullName evidence="1">GD23215</fullName>
    </submittedName>
</protein>
<proteinExistence type="predicted"/>
<reference evidence="1 2" key="1">
    <citation type="journal article" date="2007" name="Nature">
        <title>Evolution of genes and genomes on the Drosophila phylogeny.</title>
        <authorList>
            <consortium name="Drosophila 12 Genomes Consortium"/>
            <person name="Clark A.G."/>
            <person name="Eisen M.B."/>
            <person name="Smith D.R."/>
            <person name="Bergman C.M."/>
            <person name="Oliver B."/>
            <person name="Markow T.A."/>
            <person name="Kaufman T.C."/>
            <person name="Kellis M."/>
            <person name="Gelbart W."/>
            <person name="Iyer V.N."/>
            <person name="Pollard D.A."/>
            <person name="Sackton T.B."/>
            <person name="Larracuente A.M."/>
            <person name="Singh N.D."/>
            <person name="Abad J.P."/>
            <person name="Abt D.N."/>
            <person name="Adryan B."/>
            <person name="Aguade M."/>
            <person name="Akashi H."/>
            <person name="Anderson W.W."/>
            <person name="Aquadro C.F."/>
            <person name="Ardell D.H."/>
            <person name="Arguello R."/>
            <person name="Artieri C.G."/>
            <person name="Barbash D.A."/>
            <person name="Barker D."/>
            <person name="Barsanti P."/>
            <person name="Batterham P."/>
            <person name="Batzoglou S."/>
            <person name="Begun D."/>
            <person name="Bhutkar A."/>
            <person name="Blanco E."/>
            <person name="Bosak S.A."/>
            <person name="Bradley R.K."/>
            <person name="Brand A.D."/>
            <person name="Brent M.R."/>
            <person name="Brooks A.N."/>
            <person name="Brown R.H."/>
            <person name="Butlin R.K."/>
            <person name="Caggese C."/>
            <person name="Calvi B.R."/>
            <person name="Bernardo de Carvalho A."/>
            <person name="Caspi A."/>
            <person name="Castrezana S."/>
            <person name="Celniker S.E."/>
            <person name="Chang J.L."/>
            <person name="Chapple C."/>
            <person name="Chatterji S."/>
            <person name="Chinwalla A."/>
            <person name="Civetta A."/>
            <person name="Clifton S.W."/>
            <person name="Comeron J.M."/>
            <person name="Costello J.C."/>
            <person name="Coyne J.A."/>
            <person name="Daub J."/>
            <person name="David R.G."/>
            <person name="Delcher A.L."/>
            <person name="Delehaunty K."/>
            <person name="Do C.B."/>
            <person name="Ebling H."/>
            <person name="Edwards K."/>
            <person name="Eickbush T."/>
            <person name="Evans J.D."/>
            <person name="Filipski A."/>
            <person name="Findeiss S."/>
            <person name="Freyhult E."/>
            <person name="Fulton L."/>
            <person name="Fulton R."/>
            <person name="Garcia A.C."/>
            <person name="Gardiner A."/>
            <person name="Garfield D.A."/>
            <person name="Garvin B.E."/>
            <person name="Gibson G."/>
            <person name="Gilbert D."/>
            <person name="Gnerre S."/>
            <person name="Godfrey J."/>
            <person name="Good R."/>
            <person name="Gotea V."/>
            <person name="Gravely B."/>
            <person name="Greenberg A.J."/>
            <person name="Griffiths-Jones S."/>
            <person name="Gross S."/>
            <person name="Guigo R."/>
            <person name="Gustafson E.A."/>
            <person name="Haerty W."/>
            <person name="Hahn M.W."/>
            <person name="Halligan D.L."/>
            <person name="Halpern A.L."/>
            <person name="Halter G.M."/>
            <person name="Han M.V."/>
            <person name="Heger A."/>
            <person name="Hillier L."/>
            <person name="Hinrichs A.S."/>
            <person name="Holmes I."/>
            <person name="Hoskins R.A."/>
            <person name="Hubisz M.J."/>
            <person name="Hultmark D."/>
            <person name="Huntley M.A."/>
            <person name="Jaffe D.B."/>
            <person name="Jagadeeshan S."/>
            <person name="Jeck W.R."/>
            <person name="Johnson J."/>
            <person name="Jones C.D."/>
            <person name="Jordan W.C."/>
            <person name="Karpen G.H."/>
            <person name="Kataoka E."/>
            <person name="Keightley P.D."/>
            <person name="Kheradpour P."/>
            <person name="Kirkness E.F."/>
            <person name="Koerich L.B."/>
            <person name="Kristiansen K."/>
            <person name="Kudrna D."/>
            <person name="Kulathinal R.J."/>
            <person name="Kumar S."/>
            <person name="Kwok R."/>
            <person name="Lander E."/>
            <person name="Langley C.H."/>
            <person name="Lapoint R."/>
            <person name="Lazzaro B.P."/>
            <person name="Lee S.J."/>
            <person name="Levesque L."/>
            <person name="Li R."/>
            <person name="Lin C.F."/>
            <person name="Lin M.F."/>
            <person name="Lindblad-Toh K."/>
            <person name="Llopart A."/>
            <person name="Long M."/>
            <person name="Low L."/>
            <person name="Lozovsky E."/>
            <person name="Lu J."/>
            <person name="Luo M."/>
            <person name="Machado C.A."/>
            <person name="Makalowski W."/>
            <person name="Marzo M."/>
            <person name="Matsuda M."/>
            <person name="Matzkin L."/>
            <person name="McAllister B."/>
            <person name="McBride C.S."/>
            <person name="McKernan B."/>
            <person name="McKernan K."/>
            <person name="Mendez-Lago M."/>
            <person name="Minx P."/>
            <person name="Mollenhauer M.U."/>
            <person name="Montooth K."/>
            <person name="Mount S.M."/>
            <person name="Mu X."/>
            <person name="Myers E."/>
            <person name="Negre B."/>
            <person name="Newfeld S."/>
            <person name="Nielsen R."/>
            <person name="Noor M.A."/>
            <person name="O'Grady P."/>
            <person name="Pachter L."/>
            <person name="Papaceit M."/>
            <person name="Parisi M.J."/>
            <person name="Parisi M."/>
            <person name="Parts L."/>
            <person name="Pedersen J.S."/>
            <person name="Pesole G."/>
            <person name="Phillippy A.M."/>
            <person name="Ponting C.P."/>
            <person name="Pop M."/>
            <person name="Porcelli D."/>
            <person name="Powell J.R."/>
            <person name="Prohaska S."/>
            <person name="Pruitt K."/>
            <person name="Puig M."/>
            <person name="Quesneville H."/>
            <person name="Ram K.R."/>
            <person name="Rand D."/>
            <person name="Rasmussen M.D."/>
            <person name="Reed L.K."/>
            <person name="Reenan R."/>
            <person name="Reily A."/>
            <person name="Remington K.A."/>
            <person name="Rieger T.T."/>
            <person name="Ritchie M.G."/>
            <person name="Robin C."/>
            <person name="Rogers Y.H."/>
            <person name="Rohde C."/>
            <person name="Rozas J."/>
            <person name="Rubenfield M.J."/>
            <person name="Ruiz A."/>
            <person name="Russo S."/>
            <person name="Salzberg S.L."/>
            <person name="Sanchez-Gracia A."/>
            <person name="Saranga D.J."/>
            <person name="Sato H."/>
            <person name="Schaeffer S.W."/>
            <person name="Schatz M.C."/>
            <person name="Schlenke T."/>
            <person name="Schwartz R."/>
            <person name="Segarra C."/>
            <person name="Singh R.S."/>
            <person name="Sirot L."/>
            <person name="Sirota M."/>
            <person name="Sisneros N.B."/>
            <person name="Smith C.D."/>
            <person name="Smith T.F."/>
            <person name="Spieth J."/>
            <person name="Stage D.E."/>
            <person name="Stark A."/>
            <person name="Stephan W."/>
            <person name="Strausberg R.L."/>
            <person name="Strempel S."/>
            <person name="Sturgill D."/>
            <person name="Sutton G."/>
            <person name="Sutton G.G."/>
            <person name="Tao W."/>
            <person name="Teichmann S."/>
            <person name="Tobari Y.N."/>
            <person name="Tomimura Y."/>
            <person name="Tsolas J.M."/>
            <person name="Valente V.L."/>
            <person name="Venter E."/>
            <person name="Venter J.C."/>
            <person name="Vicario S."/>
            <person name="Vieira F.G."/>
            <person name="Vilella A.J."/>
            <person name="Villasante A."/>
            <person name="Walenz B."/>
            <person name="Wang J."/>
            <person name="Wasserman M."/>
            <person name="Watts T."/>
            <person name="Wilson D."/>
            <person name="Wilson R.K."/>
            <person name="Wing R.A."/>
            <person name="Wolfner M.F."/>
            <person name="Wong A."/>
            <person name="Wong G.K."/>
            <person name="Wu C.I."/>
            <person name="Wu G."/>
            <person name="Yamamoto D."/>
            <person name="Yang H.P."/>
            <person name="Yang S.P."/>
            <person name="Yorke J.A."/>
            <person name="Yoshida K."/>
            <person name="Zdobnov E."/>
            <person name="Zhang P."/>
            <person name="Zhang Y."/>
            <person name="Zimin A.V."/>
            <person name="Baldwin J."/>
            <person name="Abdouelleil A."/>
            <person name="Abdulkadir J."/>
            <person name="Abebe A."/>
            <person name="Abera B."/>
            <person name="Abreu J."/>
            <person name="Acer S.C."/>
            <person name="Aftuck L."/>
            <person name="Alexander A."/>
            <person name="An P."/>
            <person name="Anderson E."/>
            <person name="Anderson S."/>
            <person name="Arachi H."/>
            <person name="Azer M."/>
            <person name="Bachantsang P."/>
            <person name="Barry A."/>
            <person name="Bayul T."/>
            <person name="Berlin A."/>
            <person name="Bessette D."/>
            <person name="Bloom T."/>
            <person name="Blye J."/>
            <person name="Boguslavskiy L."/>
            <person name="Bonnet C."/>
            <person name="Boukhgalter B."/>
            <person name="Bourzgui I."/>
            <person name="Brown A."/>
            <person name="Cahill P."/>
            <person name="Channer S."/>
            <person name="Cheshatsang Y."/>
            <person name="Chuda L."/>
            <person name="Citroen M."/>
            <person name="Collymore A."/>
            <person name="Cooke P."/>
            <person name="Costello M."/>
            <person name="D'Aco K."/>
            <person name="Daza R."/>
            <person name="De Haan G."/>
            <person name="DeGray S."/>
            <person name="DeMaso C."/>
            <person name="Dhargay N."/>
            <person name="Dooley K."/>
            <person name="Dooley E."/>
            <person name="Doricent M."/>
            <person name="Dorje P."/>
            <person name="Dorjee K."/>
            <person name="Dupes A."/>
            <person name="Elong R."/>
            <person name="Falk J."/>
            <person name="Farina A."/>
            <person name="Faro S."/>
            <person name="Ferguson D."/>
            <person name="Fisher S."/>
            <person name="Foley C.D."/>
            <person name="Franke A."/>
            <person name="Friedrich D."/>
            <person name="Gadbois L."/>
            <person name="Gearin G."/>
            <person name="Gearin C.R."/>
            <person name="Giannoukos G."/>
            <person name="Goode T."/>
            <person name="Graham J."/>
            <person name="Grandbois E."/>
            <person name="Grewal S."/>
            <person name="Gyaltsen K."/>
            <person name="Hafez N."/>
            <person name="Hagos B."/>
            <person name="Hall J."/>
            <person name="Henson C."/>
            <person name="Hollinger A."/>
            <person name="Honan T."/>
            <person name="Huard M.D."/>
            <person name="Hughes L."/>
            <person name="Hurhula B."/>
            <person name="Husby M.E."/>
            <person name="Kamat A."/>
            <person name="Kanga B."/>
            <person name="Kashin S."/>
            <person name="Khazanovich D."/>
            <person name="Kisner P."/>
            <person name="Lance K."/>
            <person name="Lara M."/>
            <person name="Lee W."/>
            <person name="Lennon N."/>
            <person name="Letendre F."/>
            <person name="LeVine R."/>
            <person name="Lipovsky A."/>
            <person name="Liu X."/>
            <person name="Liu J."/>
            <person name="Liu S."/>
            <person name="Lokyitsang T."/>
            <person name="Lokyitsang Y."/>
            <person name="Lubonja R."/>
            <person name="Lui A."/>
            <person name="MacDonald P."/>
            <person name="Magnisalis V."/>
            <person name="Maru K."/>
            <person name="Matthews C."/>
            <person name="McCusker W."/>
            <person name="McDonough S."/>
            <person name="Mehta T."/>
            <person name="Meldrim J."/>
            <person name="Meneus L."/>
            <person name="Mihai O."/>
            <person name="Mihalev A."/>
            <person name="Mihova T."/>
            <person name="Mittelman R."/>
            <person name="Mlenga V."/>
            <person name="Montmayeur A."/>
            <person name="Mulrain L."/>
            <person name="Navidi A."/>
            <person name="Naylor J."/>
            <person name="Negash T."/>
            <person name="Nguyen T."/>
            <person name="Nguyen N."/>
            <person name="Nicol R."/>
            <person name="Norbu C."/>
            <person name="Norbu N."/>
            <person name="Novod N."/>
            <person name="O'Neill B."/>
            <person name="Osman S."/>
            <person name="Markiewicz E."/>
            <person name="Oyono O.L."/>
            <person name="Patti C."/>
            <person name="Phunkhang P."/>
            <person name="Pierre F."/>
            <person name="Priest M."/>
            <person name="Raghuraman S."/>
            <person name="Rege F."/>
            <person name="Reyes R."/>
            <person name="Rise C."/>
            <person name="Rogov P."/>
            <person name="Ross K."/>
            <person name="Ryan E."/>
            <person name="Settipalli S."/>
            <person name="Shea T."/>
            <person name="Sherpa N."/>
            <person name="Shi L."/>
            <person name="Shih D."/>
            <person name="Sparrow T."/>
            <person name="Spaulding J."/>
            <person name="Stalker J."/>
            <person name="Stange-Thomann N."/>
            <person name="Stavropoulos S."/>
            <person name="Stone C."/>
            <person name="Strader C."/>
            <person name="Tesfaye S."/>
            <person name="Thomson T."/>
            <person name="Thoulutsang Y."/>
            <person name="Thoulutsang D."/>
            <person name="Topham K."/>
            <person name="Topping I."/>
            <person name="Tsamla T."/>
            <person name="Vassiliev H."/>
            <person name="Vo A."/>
            <person name="Wangchuk T."/>
            <person name="Wangdi T."/>
            <person name="Weiand M."/>
            <person name="Wilkinson J."/>
            <person name="Wilson A."/>
            <person name="Yadav S."/>
            <person name="Young G."/>
            <person name="Yu Q."/>
            <person name="Zembek L."/>
            <person name="Zhong D."/>
            <person name="Zimmer A."/>
            <person name="Zwirko Z."/>
            <person name="Jaffe D.B."/>
            <person name="Alvarez P."/>
            <person name="Brockman W."/>
            <person name="Butler J."/>
            <person name="Chin C."/>
            <person name="Gnerre S."/>
            <person name="Grabherr M."/>
            <person name="Kleber M."/>
            <person name="Mauceli E."/>
            <person name="MacCallum I."/>
        </authorList>
    </citation>
    <scope>NUCLEOTIDE SEQUENCE [LARGE SCALE GENOMIC DNA]</scope>
    <source>
        <strain evidence="2">white501</strain>
    </source>
</reference>
<organism evidence="1 2">
    <name type="scientific">Drosophila simulans</name>
    <name type="common">Fruit fly</name>
    <dbReference type="NCBI Taxonomy" id="7240"/>
    <lineage>
        <taxon>Eukaryota</taxon>
        <taxon>Metazoa</taxon>
        <taxon>Ecdysozoa</taxon>
        <taxon>Arthropoda</taxon>
        <taxon>Hexapoda</taxon>
        <taxon>Insecta</taxon>
        <taxon>Pterygota</taxon>
        <taxon>Neoptera</taxon>
        <taxon>Endopterygota</taxon>
        <taxon>Diptera</taxon>
        <taxon>Brachycera</taxon>
        <taxon>Muscomorpha</taxon>
        <taxon>Ephydroidea</taxon>
        <taxon>Drosophilidae</taxon>
        <taxon>Drosophila</taxon>
        <taxon>Sophophora</taxon>
    </lineage>
</organism>
<accession>B4Q949</accession>
<evidence type="ECO:0000313" key="2">
    <source>
        <dbReference type="Proteomes" id="UP000000304"/>
    </source>
</evidence>
<dbReference type="AlphaFoldDB" id="B4Q949"/>
<dbReference type="HOGENOM" id="CLU_1596263_0_0_1"/>
<gene>
    <name evidence="1" type="primary">Dsim\GD23215</name>
    <name evidence="1" type="ORF">Dsim_GD23215</name>
</gene>